<proteinExistence type="predicted"/>
<evidence type="ECO:0000313" key="3">
    <source>
        <dbReference type="EMBL" id="KAG0257408.1"/>
    </source>
</evidence>
<dbReference type="CDD" id="cd00201">
    <property type="entry name" value="WW"/>
    <property type="match status" value="1"/>
</dbReference>
<accession>A0A9P6Q1E6</accession>
<evidence type="ECO:0000313" key="4">
    <source>
        <dbReference type="Proteomes" id="UP000726737"/>
    </source>
</evidence>
<keyword evidence="4" id="KW-1185">Reference proteome</keyword>
<dbReference type="SMART" id="SM00456">
    <property type="entry name" value="WW"/>
    <property type="match status" value="1"/>
</dbReference>
<dbReference type="PROSITE" id="PS50020">
    <property type="entry name" value="WW_DOMAIN_2"/>
    <property type="match status" value="1"/>
</dbReference>
<dbReference type="Gene3D" id="2.20.70.10">
    <property type="match status" value="1"/>
</dbReference>
<feature type="domain" description="WW" evidence="2">
    <location>
        <begin position="38"/>
        <end position="72"/>
    </location>
</feature>
<reference evidence="3" key="1">
    <citation type="journal article" date="2020" name="Fungal Divers.">
        <title>Resolving the Mortierellaceae phylogeny through synthesis of multi-gene phylogenetics and phylogenomics.</title>
        <authorList>
            <person name="Vandepol N."/>
            <person name="Liber J."/>
            <person name="Desiro A."/>
            <person name="Na H."/>
            <person name="Kennedy M."/>
            <person name="Barry K."/>
            <person name="Grigoriev I.V."/>
            <person name="Miller A.N."/>
            <person name="O'Donnell K."/>
            <person name="Stajich J.E."/>
            <person name="Bonito G."/>
        </authorList>
    </citation>
    <scope>NUCLEOTIDE SEQUENCE</scope>
    <source>
        <strain evidence="3">KOD948</strain>
    </source>
</reference>
<dbReference type="InterPro" id="IPR001202">
    <property type="entry name" value="WW_dom"/>
</dbReference>
<organism evidence="3 4">
    <name type="scientific">Mortierella polycephala</name>
    <dbReference type="NCBI Taxonomy" id="41804"/>
    <lineage>
        <taxon>Eukaryota</taxon>
        <taxon>Fungi</taxon>
        <taxon>Fungi incertae sedis</taxon>
        <taxon>Mucoromycota</taxon>
        <taxon>Mortierellomycotina</taxon>
        <taxon>Mortierellomycetes</taxon>
        <taxon>Mortierellales</taxon>
        <taxon>Mortierellaceae</taxon>
        <taxon>Mortierella</taxon>
    </lineage>
</organism>
<name>A0A9P6Q1E6_9FUNG</name>
<dbReference type="EMBL" id="JAAAJA010000259">
    <property type="protein sequence ID" value="KAG0257408.1"/>
    <property type="molecule type" value="Genomic_DNA"/>
</dbReference>
<evidence type="ECO:0000256" key="1">
    <source>
        <dbReference type="SAM" id="MobiDB-lite"/>
    </source>
</evidence>
<evidence type="ECO:0000259" key="2">
    <source>
        <dbReference type="PROSITE" id="PS50020"/>
    </source>
</evidence>
<sequence length="184" mass="18792">MGCMGSKGADHGSTAQHTQQAVPQQQAYGIPQQSLPPSTLPQGWISQWDPAKQRLYYVYPQTGQVTWAHPLGPGADAQELQRFYQIQTLQQQQQGGQNRTSFADSYNRGGGFGPGAGMAMGLMAGKCCGAMGLMAGSMLGGGMGMGGGYGGDMVPADVSYGGGDFGGGDFGGGDFGGGDFGGGF</sequence>
<dbReference type="AlphaFoldDB" id="A0A9P6Q1E6"/>
<feature type="region of interest" description="Disordered" evidence="1">
    <location>
        <begin position="1"/>
        <end position="35"/>
    </location>
</feature>
<protein>
    <recommendedName>
        <fullName evidence="2">WW domain-containing protein</fullName>
    </recommendedName>
</protein>
<feature type="compositionally biased region" description="Low complexity" evidence="1">
    <location>
        <begin position="15"/>
        <end position="35"/>
    </location>
</feature>
<dbReference type="InterPro" id="IPR036020">
    <property type="entry name" value="WW_dom_sf"/>
</dbReference>
<gene>
    <name evidence="3" type="ORF">BG011_003967</name>
</gene>
<dbReference type="OrthoDB" id="2367685at2759"/>
<dbReference type="Pfam" id="PF00397">
    <property type="entry name" value="WW"/>
    <property type="match status" value="1"/>
</dbReference>
<dbReference type="SUPFAM" id="SSF51045">
    <property type="entry name" value="WW domain"/>
    <property type="match status" value="1"/>
</dbReference>
<comment type="caution">
    <text evidence="3">The sequence shown here is derived from an EMBL/GenBank/DDBJ whole genome shotgun (WGS) entry which is preliminary data.</text>
</comment>
<dbReference type="Proteomes" id="UP000726737">
    <property type="component" value="Unassembled WGS sequence"/>
</dbReference>